<accession>A0A2N9FK24</accession>
<gene>
    <name evidence="2" type="ORF">FSB_LOCUS15282</name>
</gene>
<name>A0A2N9FK24_FAGSY</name>
<dbReference type="AlphaFoldDB" id="A0A2N9FK24"/>
<dbReference type="EMBL" id="OIVN01000918">
    <property type="protein sequence ID" value="SPC87400.1"/>
    <property type="molecule type" value="Genomic_DNA"/>
</dbReference>
<feature type="region of interest" description="Disordered" evidence="1">
    <location>
        <begin position="240"/>
        <end position="259"/>
    </location>
</feature>
<organism evidence="2">
    <name type="scientific">Fagus sylvatica</name>
    <name type="common">Beechnut</name>
    <dbReference type="NCBI Taxonomy" id="28930"/>
    <lineage>
        <taxon>Eukaryota</taxon>
        <taxon>Viridiplantae</taxon>
        <taxon>Streptophyta</taxon>
        <taxon>Embryophyta</taxon>
        <taxon>Tracheophyta</taxon>
        <taxon>Spermatophyta</taxon>
        <taxon>Magnoliopsida</taxon>
        <taxon>eudicotyledons</taxon>
        <taxon>Gunneridae</taxon>
        <taxon>Pentapetalae</taxon>
        <taxon>rosids</taxon>
        <taxon>fabids</taxon>
        <taxon>Fagales</taxon>
        <taxon>Fagaceae</taxon>
        <taxon>Fagus</taxon>
    </lineage>
</organism>
<sequence>MVRPRQACSLPRGVLIRHTAPSPNPPRFSHAYSFLTCFSVQLLEPFWCSKWVMQHIVGNFATSTFQRYKVRANQSLDGRVMAPGSWGVGAVFSYFSDEDSGQTGEAIGESRVASRSWSCNLSYAPGLVDQIAVSRKESARECGCPGGKTFLDLRETEVGLERYGPANRGHRSVFGPPEGNFPVKIPARPRKILAIRELHAVSKHVLFLTHPGFADQIVVLSLHRGKLGFARYSPMNRGCRSVSHTGRGGQPNPAFGPVNGSVKPWSTLVKLGQTSPNSGRRAPGLVLRLGDIITNMFGG</sequence>
<reference evidence="2" key="1">
    <citation type="submission" date="2018-02" db="EMBL/GenBank/DDBJ databases">
        <authorList>
            <person name="Cohen D.B."/>
            <person name="Kent A.D."/>
        </authorList>
    </citation>
    <scope>NUCLEOTIDE SEQUENCE</scope>
</reference>
<evidence type="ECO:0000313" key="2">
    <source>
        <dbReference type="EMBL" id="SPC87400.1"/>
    </source>
</evidence>
<proteinExistence type="predicted"/>
<protein>
    <submittedName>
        <fullName evidence="2">Uncharacterized protein</fullName>
    </submittedName>
</protein>
<evidence type="ECO:0000256" key="1">
    <source>
        <dbReference type="SAM" id="MobiDB-lite"/>
    </source>
</evidence>